<feature type="compositionally biased region" description="Polar residues" evidence="1">
    <location>
        <begin position="326"/>
        <end position="339"/>
    </location>
</feature>
<evidence type="ECO:0000313" key="2">
    <source>
        <dbReference type="EMBL" id="KAH0555809.1"/>
    </source>
</evidence>
<gene>
    <name evidence="2" type="ORF">GP486_006245</name>
</gene>
<sequence>MYPDWPQSTADLVPLPNCDGPKLEAFDFQGPQKIKFLDHIGDGAHSRVFKVEILERVYALKIFRFVYDYDWLGPYNYTHPDNLEAMSAFYNYSEPFSAECRAFGRLKEAGYEKLAVPCFGYLLLNEDHERVLMEQFSNLNLNFNGNGDYPGGDDMRARFLGRDGRPPPLRAIVKEFGQADEPLRTKGARTLLQDMIKLQQLGIISLDVAHRQLVDGKLADLSTAITLPHFITTPELNSRLNPEWISAMEYQTFHFCIYDFQSFDEMVEEWNDDHENRKDKISVHAFPGGNYFQVPHNLRRLPSRERVYSFVDPRLWRNSVIADAETSGTKAARGQSSGQKAKKSNPKKGITRRRLCANPPKWYYDCDSTVAAKLKRISFSTSLSWEYEDGLIFPRNKTYKYHGPPINFAELSTKVPDPLHVD</sequence>
<feature type="compositionally biased region" description="Basic residues" evidence="1">
    <location>
        <begin position="340"/>
        <end position="351"/>
    </location>
</feature>
<accession>A0A9P8IH70</accession>
<feature type="region of interest" description="Disordered" evidence="1">
    <location>
        <begin position="326"/>
        <end position="351"/>
    </location>
</feature>
<organism evidence="2 3">
    <name type="scientific">Trichoglossum hirsutum</name>
    <dbReference type="NCBI Taxonomy" id="265104"/>
    <lineage>
        <taxon>Eukaryota</taxon>
        <taxon>Fungi</taxon>
        <taxon>Dikarya</taxon>
        <taxon>Ascomycota</taxon>
        <taxon>Pezizomycotina</taxon>
        <taxon>Geoglossomycetes</taxon>
        <taxon>Geoglossales</taxon>
        <taxon>Geoglossaceae</taxon>
        <taxon>Trichoglossum</taxon>
    </lineage>
</organism>
<evidence type="ECO:0000313" key="3">
    <source>
        <dbReference type="Proteomes" id="UP000750711"/>
    </source>
</evidence>
<comment type="caution">
    <text evidence="2">The sequence shown here is derived from an EMBL/GenBank/DDBJ whole genome shotgun (WGS) entry which is preliminary data.</text>
</comment>
<dbReference type="Pfam" id="PF13095">
    <property type="entry name" value="FTA2"/>
    <property type="match status" value="1"/>
</dbReference>
<proteinExistence type="predicted"/>
<dbReference type="EMBL" id="JAGHQM010001346">
    <property type="protein sequence ID" value="KAH0555809.1"/>
    <property type="molecule type" value="Genomic_DNA"/>
</dbReference>
<dbReference type="Proteomes" id="UP000750711">
    <property type="component" value="Unassembled WGS sequence"/>
</dbReference>
<reference evidence="2" key="1">
    <citation type="submission" date="2021-03" db="EMBL/GenBank/DDBJ databases">
        <title>Comparative genomics and phylogenomic investigation of the class Geoglossomycetes provide insights into ecological specialization and systematics.</title>
        <authorList>
            <person name="Melie T."/>
            <person name="Pirro S."/>
            <person name="Miller A.N."/>
            <person name="Quandt A."/>
        </authorList>
    </citation>
    <scope>NUCLEOTIDE SEQUENCE</scope>
    <source>
        <strain evidence="2">CAQ_001_2017</strain>
    </source>
</reference>
<keyword evidence="3" id="KW-1185">Reference proteome</keyword>
<name>A0A9P8IH70_9PEZI</name>
<protein>
    <submittedName>
        <fullName evidence="2">Uncharacterized protein</fullName>
    </submittedName>
</protein>
<dbReference type="AlphaFoldDB" id="A0A9P8IH70"/>
<dbReference type="InterPro" id="IPR025213">
    <property type="entry name" value="Sim4_Fta2"/>
</dbReference>
<evidence type="ECO:0000256" key="1">
    <source>
        <dbReference type="SAM" id="MobiDB-lite"/>
    </source>
</evidence>